<dbReference type="Gene3D" id="3.40.50.1820">
    <property type="entry name" value="alpha/beta hydrolase"/>
    <property type="match status" value="1"/>
</dbReference>
<keyword evidence="3" id="KW-0378">Hydrolase</keyword>
<gene>
    <name evidence="3" type="ORF">I7822_09550</name>
</gene>
<evidence type="ECO:0000256" key="1">
    <source>
        <dbReference type="SAM" id="Phobius"/>
    </source>
</evidence>
<sequence length="346" mass="39227">MANHDKYKLELEEAKRWKGFLSQWDNQRPKVGQTPKEAIWRKNKATLWFYPSSNKRYKTPLYLIYSLINEPYILDLGPNMSMIEAFGKEGYDVYLIDFGIPGYEDKDMTLDDYFTRYIQPGAKRALSHSKAKALTVMGFCLGGTLAAIYAAIADEPIKNLVLLTTPVDFSNVPVFDKWAEALKDGSLDLEPAIDALGLIPASVIWAGMRLVTSPLYFSPQASLLQKSYDDNFVERWRRFNMWAEGHIPLPGATLKQLLNDLGKENKLINNKLKINNKHASLKNIKANLLSISTTYDRLVPEEQIKPIMKHVSSKDKTHLSIEGGHASIALTGKIPDYLSSWLKERS</sequence>
<dbReference type="RefSeq" id="WP_207977348.1">
    <property type="nucleotide sequence ID" value="NZ_JAGDEL010000005.1"/>
</dbReference>
<accession>A0ABS3N1I4</accession>
<feature type="transmembrane region" description="Helical" evidence="1">
    <location>
        <begin position="133"/>
        <end position="152"/>
    </location>
</feature>
<dbReference type="PANTHER" id="PTHR36837:SF2">
    <property type="entry name" value="POLY(3-HYDROXYALKANOATE) POLYMERASE SUBUNIT PHAC"/>
    <property type="match status" value="1"/>
</dbReference>
<dbReference type="Proteomes" id="UP000663981">
    <property type="component" value="Unassembled WGS sequence"/>
</dbReference>
<keyword evidence="4" id="KW-1185">Reference proteome</keyword>
<dbReference type="InterPro" id="IPR051321">
    <property type="entry name" value="PHA/PHB_synthase"/>
</dbReference>
<dbReference type="InterPro" id="IPR029058">
    <property type="entry name" value="AB_hydrolase_fold"/>
</dbReference>
<name>A0ABS3N1I4_9BACI</name>
<dbReference type="GO" id="GO:0016787">
    <property type="term" value="F:hydrolase activity"/>
    <property type="evidence" value="ECO:0007669"/>
    <property type="project" value="UniProtKB-KW"/>
</dbReference>
<protein>
    <submittedName>
        <fullName evidence="3">Alpha/beta fold hydrolase</fullName>
    </submittedName>
</protein>
<evidence type="ECO:0000313" key="4">
    <source>
        <dbReference type="Proteomes" id="UP000663981"/>
    </source>
</evidence>
<dbReference type="PANTHER" id="PTHR36837">
    <property type="entry name" value="POLY(3-HYDROXYALKANOATE) POLYMERASE SUBUNIT PHAC"/>
    <property type="match status" value="1"/>
</dbReference>
<feature type="domain" description="AB hydrolase-1" evidence="2">
    <location>
        <begin position="80"/>
        <end position="327"/>
    </location>
</feature>
<dbReference type="InterPro" id="IPR000073">
    <property type="entry name" value="AB_hydrolase_1"/>
</dbReference>
<evidence type="ECO:0000259" key="2">
    <source>
        <dbReference type="Pfam" id="PF00561"/>
    </source>
</evidence>
<dbReference type="EMBL" id="JAGDEL010000005">
    <property type="protein sequence ID" value="MBO1511915.1"/>
    <property type="molecule type" value="Genomic_DNA"/>
</dbReference>
<comment type="caution">
    <text evidence="3">The sequence shown here is derived from an EMBL/GenBank/DDBJ whole genome shotgun (WGS) entry which is preliminary data.</text>
</comment>
<proteinExistence type="predicted"/>
<keyword evidence="1" id="KW-0472">Membrane</keyword>
<keyword evidence="1" id="KW-1133">Transmembrane helix</keyword>
<dbReference type="Pfam" id="PF00561">
    <property type="entry name" value="Abhydrolase_1"/>
    <property type="match status" value="1"/>
</dbReference>
<dbReference type="SUPFAM" id="SSF53474">
    <property type="entry name" value="alpha/beta-Hydrolases"/>
    <property type="match status" value="1"/>
</dbReference>
<organism evidence="3 4">
    <name type="scientific">Metabacillus bambusae</name>
    <dbReference type="NCBI Taxonomy" id="2795218"/>
    <lineage>
        <taxon>Bacteria</taxon>
        <taxon>Bacillati</taxon>
        <taxon>Bacillota</taxon>
        <taxon>Bacilli</taxon>
        <taxon>Bacillales</taxon>
        <taxon>Bacillaceae</taxon>
        <taxon>Metabacillus</taxon>
    </lineage>
</organism>
<reference evidence="3 4" key="1">
    <citation type="submission" date="2021-03" db="EMBL/GenBank/DDBJ databases">
        <title>Whole genome sequence of Metabacillus bambusae BG109.</title>
        <authorList>
            <person name="Jeong J.W."/>
        </authorList>
    </citation>
    <scope>NUCLEOTIDE SEQUENCE [LARGE SCALE GENOMIC DNA]</scope>
    <source>
        <strain evidence="3 4">BG109</strain>
    </source>
</reference>
<evidence type="ECO:0000313" key="3">
    <source>
        <dbReference type="EMBL" id="MBO1511915.1"/>
    </source>
</evidence>
<keyword evidence="1" id="KW-0812">Transmembrane</keyword>